<dbReference type="InterPro" id="IPR038877">
    <property type="entry name" value="THSD1"/>
</dbReference>
<feature type="signal peptide" evidence="1">
    <location>
        <begin position="1"/>
        <end position="19"/>
    </location>
</feature>
<reference evidence="2 3" key="1">
    <citation type="submission" date="2019-10" db="EMBL/GenBank/DDBJ databases">
        <title>Assembly and Annotation for the nematode Trichostrongylus colubriformis.</title>
        <authorList>
            <person name="Martin J."/>
        </authorList>
    </citation>
    <scope>NUCLEOTIDE SEQUENCE [LARGE SCALE GENOMIC DNA]</scope>
    <source>
        <strain evidence="2">G859</strain>
        <tissue evidence="2">Whole worm</tissue>
    </source>
</reference>
<proteinExistence type="predicted"/>
<dbReference type="GO" id="GO:0071944">
    <property type="term" value="C:cell periphery"/>
    <property type="evidence" value="ECO:0007669"/>
    <property type="project" value="TreeGrafter"/>
</dbReference>
<evidence type="ECO:0000313" key="2">
    <source>
        <dbReference type="EMBL" id="KAK5977977.1"/>
    </source>
</evidence>
<dbReference type="Proteomes" id="UP001331761">
    <property type="component" value="Unassembled WGS sequence"/>
</dbReference>
<accession>A0AAN8FFU9</accession>
<sequence>MGFVVFLLYILHQSQPVHAYITRHSVTESLIAPAQPRANSIAFVQRTEHSNFTIHNGNQSSCRFETPRIPCECILAISDTYILEENGLPIAMFSVGPPNIRITVPSEHEMLQPLDVKLTSKLCIAEEFRVELLYRAFEMLPPESWSIVATSSVLLHSSSINISFPCGNFADSGFYLVRIVSLHGYNIESDHRILVNETTRFSLQLRNDSIFPHCVKDLSLQWETAKCEAAPLSYHIRVLAIPERESEHSHRSHYIGWYRLL</sequence>
<keyword evidence="3" id="KW-1185">Reference proteome</keyword>
<comment type="caution">
    <text evidence="2">The sequence shown here is derived from an EMBL/GenBank/DDBJ whole genome shotgun (WGS) entry which is preliminary data.</text>
</comment>
<dbReference type="EMBL" id="WIXE01009968">
    <property type="protein sequence ID" value="KAK5977977.1"/>
    <property type="molecule type" value="Genomic_DNA"/>
</dbReference>
<name>A0AAN8FFU9_TRICO</name>
<dbReference type="AlphaFoldDB" id="A0AAN8FFU9"/>
<dbReference type="PANTHER" id="PTHR16311">
    <property type="entry name" value="THROMBOSPONDIN TYPE I DOMAIN-CONTAINING 1"/>
    <property type="match status" value="1"/>
</dbReference>
<feature type="chain" id="PRO_5042998075" evidence="1">
    <location>
        <begin position="20"/>
        <end position="261"/>
    </location>
</feature>
<evidence type="ECO:0000256" key="1">
    <source>
        <dbReference type="SAM" id="SignalP"/>
    </source>
</evidence>
<dbReference type="PANTHER" id="PTHR16311:SF3">
    <property type="entry name" value="THROMBOSPONDIN TYPE-1 DOMAIN-CONTAINING PROTEIN 1"/>
    <property type="match status" value="1"/>
</dbReference>
<organism evidence="2 3">
    <name type="scientific">Trichostrongylus colubriformis</name>
    <name type="common">Black scour worm</name>
    <dbReference type="NCBI Taxonomy" id="6319"/>
    <lineage>
        <taxon>Eukaryota</taxon>
        <taxon>Metazoa</taxon>
        <taxon>Ecdysozoa</taxon>
        <taxon>Nematoda</taxon>
        <taxon>Chromadorea</taxon>
        <taxon>Rhabditida</taxon>
        <taxon>Rhabditina</taxon>
        <taxon>Rhabditomorpha</taxon>
        <taxon>Strongyloidea</taxon>
        <taxon>Trichostrongylidae</taxon>
        <taxon>Trichostrongylus</taxon>
    </lineage>
</organism>
<keyword evidence="1" id="KW-0732">Signal</keyword>
<evidence type="ECO:0000313" key="3">
    <source>
        <dbReference type="Proteomes" id="UP001331761"/>
    </source>
</evidence>
<protein>
    <submittedName>
        <fullName evidence="2">Uncharacterized protein</fullName>
    </submittedName>
</protein>
<gene>
    <name evidence="2" type="ORF">GCK32_022178</name>
</gene>